<gene>
    <name evidence="2" type="ORF">WLF18_01245</name>
</gene>
<protein>
    <submittedName>
        <fullName evidence="2">DUF4760 domain-containing protein</fullName>
    </submittedName>
</protein>
<keyword evidence="3" id="KW-1185">Reference proteome</keyword>
<evidence type="ECO:0000313" key="3">
    <source>
        <dbReference type="Proteomes" id="UP001386972"/>
    </source>
</evidence>
<dbReference type="EMBL" id="JBBNAW010000001">
    <property type="protein sequence ID" value="MEK2607733.1"/>
    <property type="molecule type" value="Genomic_DNA"/>
</dbReference>
<evidence type="ECO:0000256" key="1">
    <source>
        <dbReference type="SAM" id="Phobius"/>
    </source>
</evidence>
<sequence>MDAASTVQPMTFLGESIGFWIQTAVILLGAGAAVFTIYINGRLSRAAITHNAALARNTMDHNEKLSRQRATIDILMSQRTDQSLIEAKKAVAKIHSSGGEFVSLATSAHAQDEARGHILSIINNYEFIALGIREGALDEDLYKRAVYSQVTRDWSAMKGFIMELRRQNRIDTLFQEFEKLAKGWEKSKLACDG</sequence>
<accession>A0ABU8ZUH9</accession>
<keyword evidence="1" id="KW-0472">Membrane</keyword>
<feature type="transmembrane region" description="Helical" evidence="1">
    <location>
        <begin position="19"/>
        <end position="39"/>
    </location>
</feature>
<name>A0ABU8ZUH9_9PSED</name>
<keyword evidence="1" id="KW-0812">Transmembrane</keyword>
<dbReference type="Proteomes" id="UP001386972">
    <property type="component" value="Unassembled WGS sequence"/>
</dbReference>
<organism evidence="2 3">
    <name type="scientific">Pseudomonas shirazensis</name>
    <dbReference type="NCBI Taxonomy" id="2745494"/>
    <lineage>
        <taxon>Bacteria</taxon>
        <taxon>Pseudomonadati</taxon>
        <taxon>Pseudomonadota</taxon>
        <taxon>Gammaproteobacteria</taxon>
        <taxon>Pseudomonadales</taxon>
        <taxon>Pseudomonadaceae</taxon>
        <taxon>Pseudomonas</taxon>
    </lineage>
</organism>
<keyword evidence="1" id="KW-1133">Transmembrane helix</keyword>
<reference evidence="2 3" key="1">
    <citation type="submission" date="2024-03" db="EMBL/GenBank/DDBJ databases">
        <title>Screening, Identification and Application of a Plant Lactobacillus Strain.</title>
        <authorList>
            <person name="Li Y.L."/>
        </authorList>
    </citation>
    <scope>NUCLEOTIDE SEQUENCE [LARGE SCALE GENOMIC DNA]</scope>
    <source>
        <strain evidence="2 3">JDB</strain>
    </source>
</reference>
<evidence type="ECO:0000313" key="2">
    <source>
        <dbReference type="EMBL" id="MEK2607733.1"/>
    </source>
</evidence>
<dbReference type="InterPro" id="IPR031876">
    <property type="entry name" value="DUF4760"/>
</dbReference>
<comment type="caution">
    <text evidence="2">The sequence shown here is derived from an EMBL/GenBank/DDBJ whole genome shotgun (WGS) entry which is preliminary data.</text>
</comment>
<dbReference type="RefSeq" id="WP_340609843.1">
    <property type="nucleotide sequence ID" value="NZ_JBBNAW010000001.1"/>
</dbReference>
<proteinExistence type="predicted"/>
<dbReference type="Pfam" id="PF15956">
    <property type="entry name" value="DUF4760"/>
    <property type="match status" value="1"/>
</dbReference>